<proteinExistence type="predicted"/>
<feature type="chain" id="PRO_5029494131" evidence="1">
    <location>
        <begin position="23"/>
        <end position="470"/>
    </location>
</feature>
<accession>A0A7J0GEI2</accession>
<gene>
    <name evidence="2" type="ORF">Acr_20g0009400</name>
</gene>
<dbReference type="GO" id="GO:0070300">
    <property type="term" value="F:phosphatidic acid binding"/>
    <property type="evidence" value="ECO:0007669"/>
    <property type="project" value="InterPro"/>
</dbReference>
<dbReference type="Proteomes" id="UP000585474">
    <property type="component" value="Unassembled WGS sequence"/>
</dbReference>
<dbReference type="InterPro" id="IPR044160">
    <property type="entry name" value="TGD4-like"/>
</dbReference>
<keyword evidence="1" id="KW-0732">Signal</keyword>
<evidence type="ECO:0000313" key="2">
    <source>
        <dbReference type="EMBL" id="GFZ09132.1"/>
    </source>
</evidence>
<dbReference type="EMBL" id="BJWL01000020">
    <property type="protein sequence ID" value="GFZ09132.1"/>
    <property type="molecule type" value="Genomic_DNA"/>
</dbReference>
<dbReference type="GO" id="GO:1990052">
    <property type="term" value="P:ER to chloroplast lipid transport"/>
    <property type="evidence" value="ECO:0007669"/>
    <property type="project" value="InterPro"/>
</dbReference>
<sequence>MGKRQWFLGLDWMCRLPLPGLAEPLPLGMTSGGARLSRPKQIDFFQRFMSMPFVPSYSPLRFFSLHRRLTFPFPDYCILDNLSQHYLPNLGAAIVACLPSVSSHVDLAILPIPLQLILTDMFLEVIQPHGMLSEFILPLLHGISFYGFPSAFLVIASCFGWLLGSNLGQGTNLGAGLLWDSAECPLCRQDEETLAQLRPTCSLTAPSLELYGSNGSSFHNSIRKVAWAALLLHHNLTVEAAWPELFVDHVGPPKQHESQLTSGVPMTLLLGLSIRNAFSFKKNVDIWGSKAPKLKMVQSFDILLSNPHISASGLLGAVLTACLGDNLVRSPVEDNSLPFEGLGLRASGINSTILADIFASMSVSMQHGNFQRCYSAGSTQDLYNSHQPRVEAIQAICPIATLSLQQQIAGTFSFRVDSGVSLDLKNSGWHLSVDDPVFAIEYAFSSSWVSKGCCLVLTEAARIYDRASFS</sequence>
<comment type="caution">
    <text evidence="2">The sequence shown here is derived from an EMBL/GenBank/DDBJ whole genome shotgun (WGS) entry which is preliminary data.</text>
</comment>
<evidence type="ECO:0000256" key="1">
    <source>
        <dbReference type="SAM" id="SignalP"/>
    </source>
</evidence>
<keyword evidence="3" id="KW-1185">Reference proteome</keyword>
<dbReference type="AlphaFoldDB" id="A0A7J0GEI2"/>
<evidence type="ECO:0000313" key="3">
    <source>
        <dbReference type="Proteomes" id="UP000585474"/>
    </source>
</evidence>
<dbReference type="GO" id="GO:0034196">
    <property type="term" value="P:acylglycerol transport"/>
    <property type="evidence" value="ECO:0007669"/>
    <property type="project" value="InterPro"/>
</dbReference>
<dbReference type="PANTHER" id="PTHR34954">
    <property type="entry name" value="EXPRESSED PROTEIN"/>
    <property type="match status" value="1"/>
</dbReference>
<dbReference type="GO" id="GO:0009941">
    <property type="term" value="C:chloroplast envelope"/>
    <property type="evidence" value="ECO:0007669"/>
    <property type="project" value="TreeGrafter"/>
</dbReference>
<dbReference type="PANTHER" id="PTHR34954:SF4">
    <property type="entry name" value="PROTEIN TRIGALACTOSYLDIACYLGLYCEROL 4, CHLOROPLASTIC"/>
    <property type="match status" value="1"/>
</dbReference>
<feature type="signal peptide" evidence="1">
    <location>
        <begin position="1"/>
        <end position="22"/>
    </location>
</feature>
<name>A0A7J0GEI2_9ERIC</name>
<organism evidence="2 3">
    <name type="scientific">Actinidia rufa</name>
    <dbReference type="NCBI Taxonomy" id="165716"/>
    <lineage>
        <taxon>Eukaryota</taxon>
        <taxon>Viridiplantae</taxon>
        <taxon>Streptophyta</taxon>
        <taxon>Embryophyta</taxon>
        <taxon>Tracheophyta</taxon>
        <taxon>Spermatophyta</taxon>
        <taxon>Magnoliopsida</taxon>
        <taxon>eudicotyledons</taxon>
        <taxon>Gunneridae</taxon>
        <taxon>Pentapetalae</taxon>
        <taxon>asterids</taxon>
        <taxon>Ericales</taxon>
        <taxon>Actinidiaceae</taxon>
        <taxon>Actinidia</taxon>
    </lineage>
</organism>
<dbReference type="OrthoDB" id="512148at2759"/>
<reference evidence="2 3" key="1">
    <citation type="submission" date="2019-07" db="EMBL/GenBank/DDBJ databases">
        <title>De Novo Assembly of kiwifruit Actinidia rufa.</title>
        <authorList>
            <person name="Sugita-Konishi S."/>
            <person name="Sato K."/>
            <person name="Mori E."/>
            <person name="Abe Y."/>
            <person name="Kisaki G."/>
            <person name="Hamano K."/>
            <person name="Suezawa K."/>
            <person name="Otani M."/>
            <person name="Fukuda T."/>
            <person name="Manabe T."/>
            <person name="Gomi K."/>
            <person name="Tabuchi M."/>
            <person name="Akimitsu K."/>
            <person name="Kataoka I."/>
        </authorList>
    </citation>
    <scope>NUCLEOTIDE SEQUENCE [LARGE SCALE GENOMIC DNA]</scope>
    <source>
        <strain evidence="3">cv. Fuchu</strain>
    </source>
</reference>
<protein>
    <submittedName>
        <fullName evidence="2">Pigment defective 320</fullName>
    </submittedName>
</protein>